<proteinExistence type="predicted"/>
<organism evidence="2 3">
    <name type="scientific">Oryza meyeriana var. granulata</name>
    <dbReference type="NCBI Taxonomy" id="110450"/>
    <lineage>
        <taxon>Eukaryota</taxon>
        <taxon>Viridiplantae</taxon>
        <taxon>Streptophyta</taxon>
        <taxon>Embryophyta</taxon>
        <taxon>Tracheophyta</taxon>
        <taxon>Spermatophyta</taxon>
        <taxon>Magnoliopsida</taxon>
        <taxon>Liliopsida</taxon>
        <taxon>Poales</taxon>
        <taxon>Poaceae</taxon>
        <taxon>BOP clade</taxon>
        <taxon>Oryzoideae</taxon>
        <taxon>Oryzeae</taxon>
        <taxon>Oryzinae</taxon>
        <taxon>Oryza</taxon>
        <taxon>Oryza meyeriana</taxon>
    </lineage>
</organism>
<name>A0A6G1BTY3_9ORYZ</name>
<protein>
    <recommendedName>
        <fullName evidence="4">DUF834 domain-containing protein</fullName>
    </recommendedName>
</protein>
<keyword evidence="3" id="KW-1185">Reference proteome</keyword>
<evidence type="ECO:0008006" key="4">
    <source>
        <dbReference type="Google" id="ProtNLM"/>
    </source>
</evidence>
<feature type="region of interest" description="Disordered" evidence="1">
    <location>
        <begin position="1"/>
        <end position="70"/>
    </location>
</feature>
<reference evidence="2 3" key="1">
    <citation type="submission" date="2019-11" db="EMBL/GenBank/DDBJ databases">
        <title>Whole genome sequence of Oryza granulata.</title>
        <authorList>
            <person name="Li W."/>
        </authorList>
    </citation>
    <scope>NUCLEOTIDE SEQUENCE [LARGE SCALE GENOMIC DNA]</scope>
    <source>
        <strain evidence="3">cv. Menghai</strain>
        <tissue evidence="2">Leaf</tissue>
    </source>
</reference>
<evidence type="ECO:0000256" key="1">
    <source>
        <dbReference type="SAM" id="MobiDB-lite"/>
    </source>
</evidence>
<evidence type="ECO:0000313" key="2">
    <source>
        <dbReference type="EMBL" id="KAF0891282.1"/>
    </source>
</evidence>
<accession>A0A6G1BTY3</accession>
<dbReference type="Proteomes" id="UP000479710">
    <property type="component" value="Unassembled WGS sequence"/>
</dbReference>
<dbReference type="AlphaFoldDB" id="A0A6G1BTY3"/>
<sequence>MRLRARVGAPRRRARPPWREVTTARSSIWRGRKTATMERRRGQRCRRPPTRRVTGEDIEAGRSVGASGDEIEAGHRCVGLEGNEMEARRWRSRRRGR</sequence>
<comment type="caution">
    <text evidence="2">The sequence shown here is derived from an EMBL/GenBank/DDBJ whole genome shotgun (WGS) entry which is preliminary data.</text>
</comment>
<feature type="compositionally biased region" description="Basic residues" evidence="1">
    <location>
        <begin position="1"/>
        <end position="16"/>
    </location>
</feature>
<evidence type="ECO:0000313" key="3">
    <source>
        <dbReference type="Proteomes" id="UP000479710"/>
    </source>
</evidence>
<dbReference type="EMBL" id="SPHZ02000011">
    <property type="protein sequence ID" value="KAF0891282.1"/>
    <property type="molecule type" value="Genomic_DNA"/>
</dbReference>
<gene>
    <name evidence="2" type="ORF">E2562_009458</name>
</gene>
<feature type="compositionally biased region" description="Basic residues" evidence="1">
    <location>
        <begin position="41"/>
        <end position="50"/>
    </location>
</feature>